<comment type="caution">
    <text evidence="3">The sequence shown here is derived from an EMBL/GenBank/DDBJ whole genome shotgun (WGS) entry which is preliminary data.</text>
</comment>
<dbReference type="EMBL" id="LJIJ01001547">
    <property type="protein sequence ID" value="ODM91431.1"/>
    <property type="molecule type" value="Genomic_DNA"/>
</dbReference>
<evidence type="ECO:0000256" key="1">
    <source>
        <dbReference type="SAM" id="Coils"/>
    </source>
</evidence>
<reference evidence="3 4" key="1">
    <citation type="journal article" date="2016" name="Genome Biol. Evol.">
        <title>Gene Family Evolution Reflects Adaptation to Soil Environmental Stressors in the Genome of the Collembolan Orchesella cincta.</title>
        <authorList>
            <person name="Faddeeva-Vakhrusheva A."/>
            <person name="Derks M.F."/>
            <person name="Anvar S.Y."/>
            <person name="Agamennone V."/>
            <person name="Suring W."/>
            <person name="Smit S."/>
            <person name="van Straalen N.M."/>
            <person name="Roelofs D."/>
        </authorList>
    </citation>
    <scope>NUCLEOTIDE SEQUENCE [LARGE SCALE GENOMIC DNA]</scope>
    <source>
        <tissue evidence="3">Mixed pool</tissue>
    </source>
</reference>
<organism evidence="3 4">
    <name type="scientific">Orchesella cincta</name>
    <name type="common">Springtail</name>
    <name type="synonym">Podura cincta</name>
    <dbReference type="NCBI Taxonomy" id="48709"/>
    <lineage>
        <taxon>Eukaryota</taxon>
        <taxon>Metazoa</taxon>
        <taxon>Ecdysozoa</taxon>
        <taxon>Arthropoda</taxon>
        <taxon>Hexapoda</taxon>
        <taxon>Collembola</taxon>
        <taxon>Entomobryomorpha</taxon>
        <taxon>Entomobryoidea</taxon>
        <taxon>Orchesellidae</taxon>
        <taxon>Orchesellinae</taxon>
        <taxon>Orchesella</taxon>
    </lineage>
</organism>
<feature type="region of interest" description="Disordered" evidence="2">
    <location>
        <begin position="1"/>
        <end position="87"/>
    </location>
</feature>
<keyword evidence="1" id="KW-0175">Coiled coil</keyword>
<keyword evidence="4" id="KW-1185">Reference proteome</keyword>
<feature type="compositionally biased region" description="Polar residues" evidence="2">
    <location>
        <begin position="38"/>
        <end position="58"/>
    </location>
</feature>
<protein>
    <submittedName>
        <fullName evidence="3">Uncharacterized protein</fullName>
    </submittedName>
</protein>
<dbReference type="Proteomes" id="UP000094527">
    <property type="component" value="Unassembled WGS sequence"/>
</dbReference>
<name>A0A1D2MF01_ORCCI</name>
<feature type="region of interest" description="Disordered" evidence="2">
    <location>
        <begin position="662"/>
        <end position="706"/>
    </location>
</feature>
<evidence type="ECO:0000313" key="3">
    <source>
        <dbReference type="EMBL" id="ODM91431.1"/>
    </source>
</evidence>
<feature type="compositionally biased region" description="Acidic residues" evidence="2">
    <location>
        <begin position="77"/>
        <end position="86"/>
    </location>
</feature>
<feature type="coiled-coil region" evidence="1">
    <location>
        <begin position="208"/>
        <end position="235"/>
    </location>
</feature>
<evidence type="ECO:0000313" key="4">
    <source>
        <dbReference type="Proteomes" id="UP000094527"/>
    </source>
</evidence>
<feature type="compositionally biased region" description="Polar residues" evidence="2">
    <location>
        <begin position="1"/>
        <end position="14"/>
    </location>
</feature>
<gene>
    <name evidence="3" type="ORF">Ocin01_15251</name>
</gene>
<feature type="compositionally biased region" description="Polar residues" evidence="2">
    <location>
        <begin position="676"/>
        <end position="688"/>
    </location>
</feature>
<sequence length="726" mass="79964">MPSSEIDASTSLQSMEDMPDEEGIDRVEKECSPPSPPENGTSAVNGNAVDNDNLTPSPSKRPCTGGQEEKDALAMEDGGDSSDEFDMGGFIRIRTQDDGIFEDEDDDDDFDYDFPIPEVEIQEVKPATTRKRKQDIMLREGDAAEIIDLEQEQYDDTVREPTYTIDPELFGARRRDRMPLYLLNPDDYAHDTKKQIQIRRAIITYRHHQDKKEQIIKLTDENKKLREALEAVRTKAVELSQCGCEKNITADLEVLDVKVPVVLPRMYVRGNRPVLAVPYNKFPISSDRFHSVPVDGLKSEPMPIPQSTSSVTVPTSIVTVGTSRMIQLTGTAPRAINISQLTTTSAAQPTRVLANGRVHTIRPAPAPPGLRPINRFLPPGAGQTTFRTIRLTSPLTTVIKTEPGVAANASISVNQTNTNATTPMTATVKVEGDGGGTMTNANRIVFAKRPATATTSATTTIPTASQLIFGQRLAVNTNPTAVKIEPTTAVPMTASQIAFANRLKQQNITLQQTPAKIIQHQLPTKVMQQPLTTKVVQQQQMPTKVLQQPLPTRVMQQPMATKVLQQQPTPTKVLQQPAPGQLFRTASGQVLRLVQAPAPGAVLNRPRMAGFQPILPKPGMVFNRPPPERIEEEPSKPFNPKDAEELWKKYEDDDDDELAIIAAINDTSPPPPPPTHSQLSRNRKQSMAQRMATPPESSKVNQPVPAAIEDQLELNKYADIVFEEAD</sequence>
<dbReference type="AlphaFoldDB" id="A0A1D2MF01"/>
<proteinExistence type="predicted"/>
<evidence type="ECO:0000256" key="2">
    <source>
        <dbReference type="SAM" id="MobiDB-lite"/>
    </source>
</evidence>
<accession>A0A1D2MF01</accession>